<evidence type="ECO:0000313" key="1">
    <source>
        <dbReference type="EMBL" id="EIJ78021.1"/>
    </source>
</evidence>
<proteinExistence type="predicted"/>
<name>I3DUV0_BACMT</name>
<organism evidence="1 2">
    <name type="scientific">Bacillus methanolicus PB1</name>
    <dbReference type="NCBI Taxonomy" id="997296"/>
    <lineage>
        <taxon>Bacteria</taxon>
        <taxon>Bacillati</taxon>
        <taxon>Bacillota</taxon>
        <taxon>Bacilli</taxon>
        <taxon>Bacillales</taxon>
        <taxon>Bacillaceae</taxon>
        <taxon>Bacillus</taxon>
    </lineage>
</organism>
<dbReference type="STRING" id="997296.PB1_10664"/>
<dbReference type="EMBL" id="AFEU01000003">
    <property type="protein sequence ID" value="EIJ78021.1"/>
    <property type="molecule type" value="Genomic_DNA"/>
</dbReference>
<dbReference type="AlphaFoldDB" id="I3DUV0"/>
<reference evidence="1 2" key="1">
    <citation type="journal article" date="2012" name="Appl. Environ. Microbiol.">
        <title>Genome Sequence of Thermotolerant Bacillus methanolicus: Features and Regulation Related to Methylotrophy and Production of L-Lysine and L-Glutamate from Methanol.</title>
        <authorList>
            <person name="Heggeset T.M."/>
            <person name="Krog A."/>
            <person name="Balzer S."/>
            <person name="Wentzel A."/>
            <person name="Ellingsen T.E."/>
            <person name="Brautaset T."/>
        </authorList>
    </citation>
    <scope>NUCLEOTIDE SEQUENCE [LARGE SCALE GENOMIC DNA]</scope>
    <source>
        <strain evidence="1 2">PB1</strain>
    </source>
</reference>
<dbReference type="PATRIC" id="fig|997296.3.peg.2238"/>
<protein>
    <submittedName>
        <fullName evidence="1">Uncharacterized protein</fullName>
    </submittedName>
</protein>
<accession>I3DUV0</accession>
<keyword evidence="2" id="KW-1185">Reference proteome</keyword>
<evidence type="ECO:0000313" key="2">
    <source>
        <dbReference type="Proteomes" id="UP000010523"/>
    </source>
</evidence>
<gene>
    <name evidence="1" type="ORF">PB1_10664</name>
</gene>
<comment type="caution">
    <text evidence="1">The sequence shown here is derived from an EMBL/GenBank/DDBJ whole genome shotgun (WGS) entry which is preliminary data.</text>
</comment>
<dbReference type="Proteomes" id="UP000010523">
    <property type="component" value="Unassembled WGS sequence"/>
</dbReference>
<sequence length="63" mass="7589">MSIIKFPSRSSKNTKKRKLILNSNEKAYVNHQYIREFMNENGYKRENDVLIQKLNQLIVKFTK</sequence>